<dbReference type="Gene3D" id="3.40.50.2300">
    <property type="match status" value="2"/>
</dbReference>
<dbReference type="PANTHER" id="PTHR30146:SF138">
    <property type="entry name" value="TRANSCRIPTIONAL REGULATORY PROTEIN"/>
    <property type="match status" value="1"/>
</dbReference>
<dbReference type="CDD" id="cd01392">
    <property type="entry name" value="HTH_LacI"/>
    <property type="match status" value="1"/>
</dbReference>
<dbReference type="SMART" id="SM00354">
    <property type="entry name" value="HTH_LACI"/>
    <property type="match status" value="1"/>
</dbReference>
<dbReference type="EMBL" id="LK995517">
    <property type="protein sequence ID" value="CED91681.1"/>
    <property type="molecule type" value="Genomic_DNA"/>
</dbReference>
<dbReference type="AlphaFoldDB" id="A0A1L7RCN6"/>
<gene>
    <name evidence="5" type="ORF">AAM4_1849</name>
</gene>
<sequence length="360" mass="39357">MTPRAPRATMKDVAERAGVSTSAVSFAYNNPGRLARSTVEQIHKAAEELGYVRDPAARMLRTRTTRNMGLLLPQPIDDIFANPYYAELIAGIGQVCTREGMFLLLIPPLKGSLAESVPVSVVDGFLVVGIERDRSEIRAIQRQQMPFVVIDGDPLAEVPAVGLDEVEATGEVTRHLLDLGHRDIQVLAFESGQDAGPSGWHGTLLRRYEGVREAIEDRGLTSNVRLRVTELPCTREAGSHWVRRIWESGDRPSAFLCFSDVIALGALDALNEHGVDVPGEVSVTGFDDIPEARWARPSLTTVRQSIRTKGRLAADRLVDAIAANRTPDESFTLPEHQTIHGSLVVRDSSGPAQSHRHVGD</sequence>
<dbReference type="RefSeq" id="WP_210580613.1">
    <property type="nucleotide sequence ID" value="NZ_LK995517.1"/>
</dbReference>
<organism evidence="5">
    <name type="scientific">Actinomyces succiniciruminis</name>
    <dbReference type="NCBI Taxonomy" id="1522002"/>
    <lineage>
        <taxon>Bacteria</taxon>
        <taxon>Bacillati</taxon>
        <taxon>Actinomycetota</taxon>
        <taxon>Actinomycetes</taxon>
        <taxon>Actinomycetales</taxon>
        <taxon>Actinomycetaceae</taxon>
        <taxon>Actinomyces</taxon>
    </lineage>
</organism>
<dbReference type="GO" id="GO:0000976">
    <property type="term" value="F:transcription cis-regulatory region binding"/>
    <property type="evidence" value="ECO:0007669"/>
    <property type="project" value="TreeGrafter"/>
</dbReference>
<dbReference type="InterPro" id="IPR028082">
    <property type="entry name" value="Peripla_BP_I"/>
</dbReference>
<dbReference type="InterPro" id="IPR000843">
    <property type="entry name" value="HTH_LacI"/>
</dbReference>
<dbReference type="CDD" id="cd06279">
    <property type="entry name" value="PBP1_LacI-like"/>
    <property type="match status" value="1"/>
</dbReference>
<dbReference type="SUPFAM" id="SSF53822">
    <property type="entry name" value="Periplasmic binding protein-like I"/>
    <property type="match status" value="1"/>
</dbReference>
<evidence type="ECO:0000256" key="2">
    <source>
        <dbReference type="ARBA" id="ARBA00023125"/>
    </source>
</evidence>
<dbReference type="Pfam" id="PF00356">
    <property type="entry name" value="LacI"/>
    <property type="match status" value="1"/>
</dbReference>
<dbReference type="GO" id="GO:0003700">
    <property type="term" value="F:DNA-binding transcription factor activity"/>
    <property type="evidence" value="ECO:0007669"/>
    <property type="project" value="TreeGrafter"/>
</dbReference>
<protein>
    <submittedName>
        <fullName evidence="5">HTH-type transcriptional repressor PurR</fullName>
    </submittedName>
</protein>
<feature type="domain" description="HTH lacI-type" evidence="4">
    <location>
        <begin position="8"/>
        <end position="62"/>
    </location>
</feature>
<dbReference type="InterPro" id="IPR010982">
    <property type="entry name" value="Lambda_DNA-bd_dom_sf"/>
</dbReference>
<evidence type="ECO:0000256" key="1">
    <source>
        <dbReference type="ARBA" id="ARBA00023015"/>
    </source>
</evidence>
<reference evidence="5" key="1">
    <citation type="submission" date="2014-07" db="EMBL/GenBank/DDBJ databases">
        <authorList>
            <person name="Zhang J.E."/>
            <person name="Yang H."/>
            <person name="Guo J."/>
            <person name="Deng Z."/>
            <person name="Luo H."/>
            <person name="Luo M."/>
            <person name="Zhao B."/>
        </authorList>
    </citation>
    <scope>NUCLEOTIDE SEQUENCE</scope>
    <source>
        <strain evidence="5">AM4</strain>
    </source>
</reference>
<dbReference type="PROSITE" id="PS50932">
    <property type="entry name" value="HTH_LACI_2"/>
    <property type="match status" value="1"/>
</dbReference>
<evidence type="ECO:0000259" key="4">
    <source>
        <dbReference type="PROSITE" id="PS50932"/>
    </source>
</evidence>
<dbReference type="InterPro" id="IPR046335">
    <property type="entry name" value="LacI/GalR-like_sensor"/>
</dbReference>
<dbReference type="Pfam" id="PF13377">
    <property type="entry name" value="Peripla_BP_3"/>
    <property type="match status" value="1"/>
</dbReference>
<dbReference type="SUPFAM" id="SSF47413">
    <property type="entry name" value="lambda repressor-like DNA-binding domains"/>
    <property type="match status" value="1"/>
</dbReference>
<keyword evidence="1" id="KW-0805">Transcription regulation</keyword>
<keyword evidence="3" id="KW-0804">Transcription</keyword>
<name>A0A1L7RCN6_9ACTO</name>
<dbReference type="PANTHER" id="PTHR30146">
    <property type="entry name" value="LACI-RELATED TRANSCRIPTIONAL REPRESSOR"/>
    <property type="match status" value="1"/>
</dbReference>
<evidence type="ECO:0000256" key="3">
    <source>
        <dbReference type="ARBA" id="ARBA00023163"/>
    </source>
</evidence>
<evidence type="ECO:0000313" key="5">
    <source>
        <dbReference type="EMBL" id="CED91681.1"/>
    </source>
</evidence>
<proteinExistence type="predicted"/>
<keyword evidence="2" id="KW-0238">DNA-binding</keyword>
<dbReference type="Gene3D" id="1.10.260.40">
    <property type="entry name" value="lambda repressor-like DNA-binding domains"/>
    <property type="match status" value="1"/>
</dbReference>
<accession>A0A1L7RCN6</accession>